<dbReference type="InterPro" id="IPR012332">
    <property type="entry name" value="Autotransporter_pectin_lyase_C"/>
</dbReference>
<evidence type="ECO:0000313" key="11">
    <source>
        <dbReference type="Proteomes" id="UP000035337"/>
    </source>
</evidence>
<dbReference type="GO" id="GO:0005576">
    <property type="term" value="C:extracellular region"/>
    <property type="evidence" value="ECO:0007669"/>
    <property type="project" value="UniProtKB-SubCell"/>
</dbReference>
<keyword evidence="5 8" id="KW-0732">Signal</keyword>
<evidence type="ECO:0000256" key="7">
    <source>
        <dbReference type="ARBA" id="ARBA00023237"/>
    </source>
</evidence>
<dbReference type="PROSITE" id="PS51208">
    <property type="entry name" value="AUTOTRANSPORTER"/>
    <property type="match status" value="1"/>
</dbReference>
<reference evidence="10 11" key="1">
    <citation type="submission" date="2014-09" db="EMBL/GenBank/DDBJ databases">
        <title>Complete genome sequence of Endomicrobium proavitum.</title>
        <authorList>
            <person name="Zheng H."/>
        </authorList>
    </citation>
    <scope>NUCLEOTIDE SEQUENCE [LARGE SCALE GENOMIC DNA]</scope>
    <source>
        <strain evidence="10 11">Rsa215</strain>
    </source>
</reference>
<name>A0A0G3WHY3_9BACT</name>
<keyword evidence="6" id="KW-0472">Membrane</keyword>
<dbReference type="STRING" id="1408281.Epro_0101"/>
<organism evidence="10 11">
    <name type="scientific">Endomicrobium proavitum</name>
    <dbReference type="NCBI Taxonomy" id="1408281"/>
    <lineage>
        <taxon>Bacteria</taxon>
        <taxon>Pseudomonadati</taxon>
        <taxon>Elusimicrobiota</taxon>
        <taxon>Endomicrobiia</taxon>
        <taxon>Endomicrobiales</taxon>
        <taxon>Endomicrobiaceae</taxon>
        <taxon>Endomicrobium</taxon>
    </lineage>
</organism>
<proteinExistence type="predicted"/>
<dbReference type="InterPro" id="IPR006626">
    <property type="entry name" value="PbH1"/>
</dbReference>
<dbReference type="SMART" id="SM00710">
    <property type="entry name" value="PbH1"/>
    <property type="match status" value="28"/>
</dbReference>
<evidence type="ECO:0000259" key="9">
    <source>
        <dbReference type="PROSITE" id="PS51208"/>
    </source>
</evidence>
<evidence type="ECO:0000256" key="2">
    <source>
        <dbReference type="ARBA" id="ARBA00004442"/>
    </source>
</evidence>
<dbReference type="SMART" id="SM00869">
    <property type="entry name" value="Autotransporter"/>
    <property type="match status" value="1"/>
</dbReference>
<dbReference type="NCBIfam" id="TIGR01376">
    <property type="entry name" value="POMP_repeat"/>
    <property type="match status" value="7"/>
</dbReference>
<dbReference type="NCBIfam" id="TIGR02601">
    <property type="entry name" value="autotrns_rpt"/>
    <property type="match status" value="1"/>
</dbReference>
<keyword evidence="7" id="KW-0998">Cell outer membrane</keyword>
<dbReference type="GO" id="GO:0009279">
    <property type="term" value="C:cell outer membrane"/>
    <property type="evidence" value="ECO:0007669"/>
    <property type="project" value="UniProtKB-SubCell"/>
</dbReference>
<dbReference type="Gene3D" id="2.160.20.20">
    <property type="match status" value="1"/>
</dbReference>
<evidence type="ECO:0000256" key="5">
    <source>
        <dbReference type="ARBA" id="ARBA00022729"/>
    </source>
</evidence>
<dbReference type="Pfam" id="PF02415">
    <property type="entry name" value="Chlam_PMP"/>
    <property type="match status" value="8"/>
</dbReference>
<dbReference type="InterPro" id="IPR013425">
    <property type="entry name" value="Autotrns_rpt"/>
</dbReference>
<evidence type="ECO:0000256" key="6">
    <source>
        <dbReference type="ARBA" id="ARBA00023136"/>
    </source>
</evidence>
<dbReference type="PATRIC" id="fig|1408281.3.peg.102"/>
<evidence type="ECO:0000256" key="3">
    <source>
        <dbReference type="ARBA" id="ARBA00004613"/>
    </source>
</evidence>
<dbReference type="RefSeq" id="WP_052569601.1">
    <property type="nucleotide sequence ID" value="NZ_CP009498.1"/>
</dbReference>
<comment type="subcellular location">
    <subcellularLocation>
        <location evidence="1">Cell envelope</location>
    </subcellularLocation>
    <subcellularLocation>
        <location evidence="2">Cell outer membrane</location>
    </subcellularLocation>
    <subcellularLocation>
        <location evidence="3">Secreted</location>
    </subcellularLocation>
</comment>
<feature type="signal peptide" evidence="8">
    <location>
        <begin position="1"/>
        <end position="23"/>
    </location>
</feature>
<feature type="chain" id="PRO_5005186018" description="Autotransporter domain-containing protein" evidence="8">
    <location>
        <begin position="24"/>
        <end position="3425"/>
    </location>
</feature>
<feature type="domain" description="Autotransporter" evidence="9">
    <location>
        <begin position="3156"/>
        <end position="3424"/>
    </location>
</feature>
<evidence type="ECO:0000256" key="4">
    <source>
        <dbReference type="ARBA" id="ARBA00022525"/>
    </source>
</evidence>
<accession>A0A0G3WHY3</accession>
<keyword evidence="4" id="KW-0964">Secreted</keyword>
<dbReference type="Proteomes" id="UP000035337">
    <property type="component" value="Chromosome"/>
</dbReference>
<dbReference type="OrthoDB" id="292920at2"/>
<sequence>MKRLLFLTLALSFAFVFATSVKAETYTGDFLLYDGLSVNTNGGALYLPGGQTTFDTLITSFTNNSSGYYGSGGAIFIGRNGQYATLIFNGDTYFGNNSKNAIVVDYGSKVYFNGHTHIFENNTPNAISFGGNDETLVQFSSANVFFRNNAISANGFSGNYAAGVPGVPDSSYIIFNNSTVTFTNRNGSTFVESANNGAVFNGGTVIFDSNSVSINFSNSFDQIVFNPNSVEFNYNYSNGNGIQVKDLDRFLNFKLSAAGNKSQNGGFLNFVSTSVVFNKEIEFIGNSAVNGGAIYADNSVLTFNNKTTFKNNASQNSGGAIYLQNSTANFNSANGEILFSSNSSQGKVNDIYANNSVLNFNTVNNAITVSNIKTENFSYINKTGNGTLYFDWDAYNNGYNSTTLNNTIFDISAGTVTVYSYYEQSKGALIANNAYLNFGTVIFTSNTNNNGGAVYANNANVSVAGMTAAFEGNVAANSGGAIYASNSIVKFGNLTTRFDSNKAAFGGAIAISGGSLELNNGVTTNMQFGPTFIKNSATNNGGAIYAIDGAKINDTNYNVITAFNPPAGNGTPVLANAQLTTSFERNTASWGGGAIATMGVNTAVNFNRTVKFTSNTASAGGGAIMADQNSVINLNGKSLFLGNNSGSIQNEYGASGGGAVFVANSAVVNFSTSSTVSFTSNTAANYGGALSLKRYGTANFYGNISDFIGNNATYGGAAALFSNSNSYGGSLLNFIGGQVSFAKNTATYGGAIYVGGYPTISLVNFSQTTVTFANNTANLGGAIYVGESNAANRIEFNNSRVVFASNAATGADKSEIYIVNSGSYSGYNVPGEVIFNGGTVVFSSYTGTIGKFVNDWSRVTFNPDVIEFSNNINLSSIYDWNVFKNYKINAIGNTGGFLDIINQNISFNNNLNVIGNNAGSMASADGSALYIATGVVTFSQLNASGNKSRGALSAMYSKVYFNGASQFYDNAVSFGPGGAVSVQYSSVVFNQNVTFTSNATAIYGGAVYADRSDILFNAYANFVNNYANGSGGAVAAYDNAYIQFANVDFTNNSTFAGGALLADYASNVVFNGATNFTANKTDGKGGAIYASSSVITFSNTSVSSFIGNSSDKSNGGALYLNSAVTNFNGDAYFANNSVGNVNISTTYIDGVLDWISYGSDETYYYKSLSEHGDGGAIYLNSNSALNFNSQSTEFVGNGGEYKSINTYLDTYHSISGTGGTQYGGAIYQATGSSINFNNGLVKFVGNTAGTGGAVYSNSGSLLSFNNSTVIFEGNTATSEYSPPAYYYRGGAMVLYGLTKFDNVKGVFSNNYSPVGAGAIAVGDQGYTGTYGIPNNIDFNAYRNNLKISNSTISFHSNSSVYSEKSSYPSGFGGAWGIGDNAIVRVDFSNINFTSNTAQSGGAIQAYSSKIIFNDGETNFVGNEAKGSTGGAIEALGSSIDFINGIVNFSLNKSSAAGGAINTRTNGGGGYHYQSMTSWVRLAASSISFVNEQAAFTNNIAGTSGGAIYFASGDDLDDVFVDGRLVTSYKGKLLFDSSTATFKNNVAGEYGGALYLAPNGITVFNNTYAQFLGNTALGGGAITVSSASLKFVNSNVEFSSNASMFQAAVPFYRGGGALEIKDGSNVSFESSTIKFNNNVSIAYGGAIGVGSMGDYPPQETRSFLSFKNSTVEFTNNGAIGSYLSTTQGGALYSGNSDVTFENSKTLFANNTAVFYYPGPMYDSEGNLITIGGSGRGGAANVIWSKLNFTKTTGFTESNAVKFSSNTATLAGALYIAGSTVNIKSDNVEFSGNVARSTGGAVYIAGYGYLSYSIGLLNYSNAYLNIVADTISFVGNSAAKDGGAIYANAGSSITLSGGNILFTGNTANGKPNDIYAENSYFNFNLASGQYARLEGGIVATGADNTIVKTGAGDLTLSGISRLNGTFNILAGTFSLDRASFTFETGTFNLATQNRTIVTNNSVVTIADSVNSDGSKLNFSNKSTTDNGGALYNTYSNIYIGAPVEFANNSANFYGGALFVLGGITTFNNDVAFKNNTARAAGGALISDLNSTVNFYGDNVLFINNGTTDGNGQSYQGGGAIYANRAGGIVNFYGGNVLFSTNSTGRDGGAIYANNYGSVNFSSSNVSFINNQAQYGGAISVRSGNISLNGAAGFINNKASTYGGAIFMSGGVVTLAATTGDILFASNTANGAANDIFLGGSNLTINFGGANNIVLNGGIKTDVNSSNVTINKTGAGQLYLTGSNYIKGNSNITGGALVIANSNFEYDGGNLNVNGTSGYRPYDSDIINAGVRIFNSQASFNNVDMNISGNSSSVVMSSVPFYMNPTYRFEAAYGGAMSVHNSTVVFGGAAQFTNNSIVGGGYNNSVYNNSHGGALGILQSNVDFNGDVLFAENTAGVGLDRHGNAGAVYIGSSTVNFNAKTAFVNNTAGRGAYAAPGNGSGIYAENSRIYFNGISSFTGNAGQNATAGAGIYLAQSTLAFTADAYFANSAGSGGGIYARGSYINFANSNISFINNGGGYGSLNGSYALSIEGSSLVEFDNARAYFIGNMGGLGVAASTVVFNGGSALFQNNKIDVAGAAINLRSGVIDFNYATVEFTGNKYQSGDSMAPEEYRGLGGAIYATAGLINFTDSQVYFTSNTARNGSVIYAIRGSTVNFVGGNVTFAYNVSTDSGAANIYVDETSTVTFVNTGRAYFSNASARSGGAVALHAAALSHDAAANYVANRAEENGGAIAAFEGSTVSFKNISANFSDNLSSVGGAIYAYKANVTFGEESASPSPLRAPAFAPQKVVLNNPTITFANNVALSSGGASAYVEAILEAKNATMLFINNRAQYSGGAIYSEKSTITISGKGEYINNQAGTQGGAIYLTGSTIILSAATGEILFKGNTANGVANDIYLDNDSLLNFNAAGANKIILEGGINSSASGANINVTKTGSGILQLGGANEVYGTFSITDGETAFIKSASYKGTTLSATGSGVLNAANAKANIIEVTNFESTNELKLDIFANGASDKIYANNATLGGNLYVRAGVGVYENEVFNFISASNTVTGTFATNIITGSGLTTNYDYATPGLVKVTVSGVNQSNFRNFTGLSYNAQETAKALDKISITRSGAIIDIINEAVFAGEAEQKALLTATSGYFIANVIRGAGQSDKEEVYNRINNDQKQSAWAQGGLSSAKYGEDANSVGEVKVKNNAFAAGYDAFAGEKTLIGVYGKYNAGSVEQAGNKADVSNVGLGVYGGYVADKYEFKALISGSYDSYDTTRYIAGDIAKGDFGGFSVGADVEAAFKEEVVANINLRPYVGIEAKNINYGSFKEETASALGLEVESGNYFRSAARAGLGVSYDNKIVNVFINGEAKYLIAGKDSEIEASVADTKFNSKSYEENGLLYGASIGAEVKVYKELKVFINGNYLTADNYENITGKAGISFNVK</sequence>
<dbReference type="InterPro" id="IPR003368">
    <property type="entry name" value="POMP_repeat"/>
</dbReference>
<dbReference type="PANTHER" id="PTHR11319">
    <property type="entry name" value="G PROTEIN-COUPLED RECEPTOR-RELATED"/>
    <property type="match status" value="1"/>
</dbReference>
<gene>
    <name evidence="10" type="ORF">Epro_0101</name>
</gene>
<evidence type="ECO:0000313" key="10">
    <source>
        <dbReference type="EMBL" id="AKL97480.1"/>
    </source>
</evidence>
<dbReference type="InterPro" id="IPR036709">
    <property type="entry name" value="Autotransporte_beta_dom_sf"/>
</dbReference>
<evidence type="ECO:0000256" key="1">
    <source>
        <dbReference type="ARBA" id="ARBA00004196"/>
    </source>
</evidence>
<dbReference type="SUPFAM" id="SSF103515">
    <property type="entry name" value="Autotransporter"/>
    <property type="match status" value="1"/>
</dbReference>
<protein>
    <recommendedName>
        <fullName evidence="9">Autotransporter domain-containing protein</fullName>
    </recommendedName>
</protein>
<keyword evidence="11" id="KW-1185">Reference proteome</keyword>
<evidence type="ECO:0000256" key="8">
    <source>
        <dbReference type="SAM" id="SignalP"/>
    </source>
</evidence>
<dbReference type="PANTHER" id="PTHR11319:SF35">
    <property type="entry name" value="OUTER MEMBRANE PROTEIN PMPC-RELATED"/>
    <property type="match status" value="1"/>
</dbReference>
<dbReference type="KEGG" id="epo:Epro_0101"/>
<dbReference type="EMBL" id="CP009498">
    <property type="protein sequence ID" value="AKL97480.1"/>
    <property type="molecule type" value="Genomic_DNA"/>
</dbReference>
<dbReference type="InterPro" id="IPR005546">
    <property type="entry name" value="Autotransporte_beta"/>
</dbReference>